<dbReference type="SUPFAM" id="SSF52540">
    <property type="entry name" value="P-loop containing nucleoside triphosphate hydrolases"/>
    <property type="match status" value="1"/>
</dbReference>
<dbReference type="InterPro" id="IPR000523">
    <property type="entry name" value="Mg_chelatse_chII-like_cat_dom"/>
</dbReference>
<evidence type="ECO:0000313" key="5">
    <source>
        <dbReference type="Proteomes" id="UP000182744"/>
    </source>
</evidence>
<sequence length="503" mass="53315">MRVKVAHAVAINGVAGAIVRVEAASLAGIPSFTVVGLGDTAVSESRERIKAAFAATGLGFPRTRITVNLSPADLPKVGTGFDVAIAGAIMAAASGRELPANAVFIGELGLDGSVRQVHGVLPAALEAARQGFHTAFVPHGCGQEAALAGLAVQELWHFSQIARLLEVDALPVPPAPVMETKTTAAESVPDMQDVLGQEEARRAVEIAAAGGHHALLTGAPGIGKSMLAQRLPGILPPLSRAAAVEVGAIASVLGEFSGTLSHTPPFAAPHHTATAAALVGGGNRPRPGAASRAHHGLLFLDELPEFRGNALQALRQPMETGEVQVFRARGALRFPALFQLIGAANPCRCGKYIDSPAQCSCPVRERIRYWNRVGGPILDRFDINIVMRRPSRAALAMASAEASAPIAQRVAQARARQERRYRNCAWATNARAPGSWIRQHTHLPDTVQNQFEQLLTRGEMSMRALDKIMRVAWSIADLAGRKHPELDDFAESYAMRRHGITAS</sequence>
<evidence type="ECO:0000313" key="4">
    <source>
        <dbReference type="EMBL" id="SDE02295.1"/>
    </source>
</evidence>
<dbReference type="InterPro" id="IPR027417">
    <property type="entry name" value="P-loop_NTPase"/>
</dbReference>
<dbReference type="RefSeq" id="WP_074660684.1">
    <property type="nucleotide sequence ID" value="NZ_FNAU01000001.1"/>
</dbReference>
<dbReference type="InterPro" id="IPR025158">
    <property type="entry name" value="Mg_chelat-rel_C"/>
</dbReference>
<dbReference type="EMBL" id="FNAU01000001">
    <property type="protein sequence ID" value="SDE02295.1"/>
    <property type="molecule type" value="Genomic_DNA"/>
</dbReference>
<reference evidence="5" key="2">
    <citation type="submission" date="2016-10" db="EMBL/GenBank/DDBJ databases">
        <authorList>
            <person name="Varghese N."/>
        </authorList>
    </citation>
    <scope>NUCLEOTIDE SEQUENCE [LARGE SCALE GENOMIC DNA]</scope>
    <source>
        <strain evidence="5">DSM 20639</strain>
    </source>
</reference>
<dbReference type="SUPFAM" id="SSF54211">
    <property type="entry name" value="Ribosomal protein S5 domain 2-like"/>
    <property type="match status" value="1"/>
</dbReference>
<dbReference type="GO" id="GO:0005524">
    <property type="term" value="F:ATP binding"/>
    <property type="evidence" value="ECO:0007669"/>
    <property type="project" value="InterPro"/>
</dbReference>
<proteinExistence type="inferred from homology"/>
<dbReference type="Gene3D" id="3.30.230.10">
    <property type="match status" value="1"/>
</dbReference>
<dbReference type="InterPro" id="IPR003593">
    <property type="entry name" value="AAA+_ATPase"/>
</dbReference>
<organism evidence="4 5">
    <name type="scientific">Actinobaculum suis</name>
    <dbReference type="NCBI Taxonomy" id="1657"/>
    <lineage>
        <taxon>Bacteria</taxon>
        <taxon>Bacillati</taxon>
        <taxon>Actinomycetota</taxon>
        <taxon>Actinomycetes</taxon>
        <taxon>Actinomycetales</taxon>
        <taxon>Actinomycetaceae</taxon>
        <taxon>Actinobaculum</taxon>
    </lineage>
</organism>
<dbReference type="Gene3D" id="3.40.50.300">
    <property type="entry name" value="P-loop containing nucleotide triphosphate hydrolases"/>
    <property type="match status" value="1"/>
</dbReference>
<feature type="domain" description="AAA+ ATPase" evidence="2">
    <location>
        <begin position="210"/>
        <end position="391"/>
    </location>
</feature>
<reference evidence="4" key="1">
    <citation type="submission" date="2016-10" db="EMBL/GenBank/DDBJ databases">
        <authorList>
            <person name="de Groot N.N."/>
        </authorList>
    </citation>
    <scope>NUCLEOTIDE SEQUENCE [LARGE SCALE GENOMIC DNA]</scope>
    <source>
        <strain evidence="4">DSM 20639</strain>
    </source>
</reference>
<dbReference type="PANTHER" id="PTHR32039:SF7">
    <property type="entry name" value="COMPETENCE PROTEIN COMM"/>
    <property type="match status" value="1"/>
</dbReference>
<dbReference type="Proteomes" id="UP001273799">
    <property type="component" value="Unassembled WGS sequence"/>
</dbReference>
<dbReference type="Pfam" id="PF13541">
    <property type="entry name" value="ChlI"/>
    <property type="match status" value="1"/>
</dbReference>
<dbReference type="SMART" id="SM00382">
    <property type="entry name" value="AAA"/>
    <property type="match status" value="1"/>
</dbReference>
<dbReference type="Pfam" id="PF13335">
    <property type="entry name" value="Mg_chelatase_C"/>
    <property type="match status" value="1"/>
</dbReference>
<dbReference type="NCBIfam" id="TIGR00368">
    <property type="entry name" value="YifB family Mg chelatase-like AAA ATPase"/>
    <property type="match status" value="1"/>
</dbReference>
<dbReference type="Proteomes" id="UP000182744">
    <property type="component" value="Unassembled WGS sequence"/>
</dbReference>
<dbReference type="InterPro" id="IPR020568">
    <property type="entry name" value="Ribosomal_Su5_D2-typ_SF"/>
</dbReference>
<dbReference type="InterPro" id="IPR045006">
    <property type="entry name" value="CHLI-like"/>
</dbReference>
<dbReference type="Pfam" id="PF01078">
    <property type="entry name" value="Mg_chelatase"/>
    <property type="match status" value="1"/>
</dbReference>
<protein>
    <submittedName>
        <fullName evidence="4">Magnesium chelatase family protein</fullName>
    </submittedName>
    <submittedName>
        <fullName evidence="3">YifB family Mg chelatase-like AAA ATPase</fullName>
    </submittedName>
</protein>
<evidence type="ECO:0000256" key="1">
    <source>
        <dbReference type="ARBA" id="ARBA00006354"/>
    </source>
</evidence>
<dbReference type="EMBL" id="JAWNFU010000005">
    <property type="protein sequence ID" value="MDY5154028.1"/>
    <property type="molecule type" value="Genomic_DNA"/>
</dbReference>
<comment type="similarity">
    <text evidence="1">Belongs to the Mg-chelatase subunits D/I family. ComM subfamily.</text>
</comment>
<gene>
    <name evidence="3" type="ORF">R6G71_08255</name>
    <name evidence="4" type="ORF">SAMN05421878_101132</name>
</gene>
<dbReference type="InterPro" id="IPR004482">
    <property type="entry name" value="Mg_chelat-rel"/>
</dbReference>
<evidence type="ECO:0000259" key="2">
    <source>
        <dbReference type="SMART" id="SM00382"/>
    </source>
</evidence>
<evidence type="ECO:0000313" key="3">
    <source>
        <dbReference type="EMBL" id="MDY5154028.1"/>
    </source>
</evidence>
<keyword evidence="5" id="KW-1185">Reference proteome</keyword>
<dbReference type="InterPro" id="IPR014721">
    <property type="entry name" value="Ribsml_uS5_D2-typ_fold_subgr"/>
</dbReference>
<name>A0A1G6ZKF1_9ACTO</name>
<dbReference type="PANTHER" id="PTHR32039">
    <property type="entry name" value="MAGNESIUM-CHELATASE SUBUNIT CHLI"/>
    <property type="match status" value="1"/>
</dbReference>
<accession>A0A1G6ZKF1</accession>
<dbReference type="AlphaFoldDB" id="A0A1G6ZKF1"/>
<reference evidence="3" key="3">
    <citation type="submission" date="2023-10" db="EMBL/GenBank/DDBJ databases">
        <title>Whole Genome based description of the genera Actinobaculum and Actinotignum reveals a complex phylogenetic relationship within the species included in the genus Actinotignum.</title>
        <authorList>
            <person name="Jensen C.S."/>
            <person name="Dargis R."/>
            <person name="Kemp M."/>
            <person name="Christensen J.J."/>
        </authorList>
    </citation>
    <scope>NUCLEOTIDE SEQUENCE</scope>
    <source>
        <strain evidence="3">Actinobaculum_suis_CCUG19206T</strain>
    </source>
</reference>